<dbReference type="GO" id="GO:0000421">
    <property type="term" value="C:autophagosome membrane"/>
    <property type="evidence" value="ECO:0007669"/>
    <property type="project" value="TreeGrafter"/>
</dbReference>
<dbReference type="GO" id="GO:0106300">
    <property type="term" value="P:protein-DNA covalent cross-linking repair"/>
    <property type="evidence" value="ECO:0007669"/>
    <property type="project" value="TreeGrafter"/>
</dbReference>
<dbReference type="GO" id="GO:0005634">
    <property type="term" value="C:nucleus"/>
    <property type="evidence" value="ECO:0007669"/>
    <property type="project" value="TreeGrafter"/>
</dbReference>
<feature type="region of interest" description="Disordered" evidence="1">
    <location>
        <begin position="211"/>
        <end position="239"/>
    </location>
</feature>
<keyword evidence="3" id="KW-1185">Reference proteome</keyword>
<feature type="compositionally biased region" description="Acidic residues" evidence="1">
    <location>
        <begin position="218"/>
        <end position="239"/>
    </location>
</feature>
<proteinExistence type="predicted"/>
<dbReference type="AlphaFoldDB" id="A0A1I7TTG4"/>
<dbReference type="Pfam" id="PF06445">
    <property type="entry name" value="GyrI-like"/>
    <property type="match status" value="1"/>
</dbReference>
<feature type="domain" description="GyrI-like small molecule binding" evidence="2">
    <location>
        <begin position="43"/>
        <end position="187"/>
    </location>
</feature>
<dbReference type="WBParaSite" id="Csp11.Scaffold629.g11613.t1">
    <property type="protein sequence ID" value="Csp11.Scaffold629.g11613.t1"/>
    <property type="gene ID" value="Csp11.Scaffold629.g11613"/>
</dbReference>
<name>A0A1I7TTG4_9PELO</name>
<dbReference type="PANTHER" id="PTHR15949:SF3">
    <property type="entry name" value="TESTIS-EXPRESSED PROTEIN 264"/>
    <property type="match status" value="1"/>
</dbReference>
<dbReference type="GO" id="GO:0005657">
    <property type="term" value="C:replication fork"/>
    <property type="evidence" value="ECO:0007669"/>
    <property type="project" value="TreeGrafter"/>
</dbReference>
<dbReference type="PANTHER" id="PTHR15949">
    <property type="entry name" value="TESTIS-EXPRESSED PROTEIN 264"/>
    <property type="match status" value="1"/>
</dbReference>
<dbReference type="GO" id="GO:0005789">
    <property type="term" value="C:endoplasmic reticulum membrane"/>
    <property type="evidence" value="ECO:0007669"/>
    <property type="project" value="TreeGrafter"/>
</dbReference>
<evidence type="ECO:0000313" key="3">
    <source>
        <dbReference type="Proteomes" id="UP000095282"/>
    </source>
</evidence>
<dbReference type="GO" id="GO:0061709">
    <property type="term" value="P:reticulophagy"/>
    <property type="evidence" value="ECO:0007669"/>
    <property type="project" value="TreeGrafter"/>
</dbReference>
<dbReference type="InterPro" id="IPR029442">
    <property type="entry name" value="GyrI-like"/>
</dbReference>
<dbReference type="Gene3D" id="3.20.80.10">
    <property type="entry name" value="Regulatory factor, effector binding domain"/>
    <property type="match status" value="1"/>
</dbReference>
<organism evidence="3 4">
    <name type="scientific">Caenorhabditis tropicalis</name>
    <dbReference type="NCBI Taxonomy" id="1561998"/>
    <lineage>
        <taxon>Eukaryota</taxon>
        <taxon>Metazoa</taxon>
        <taxon>Ecdysozoa</taxon>
        <taxon>Nematoda</taxon>
        <taxon>Chromadorea</taxon>
        <taxon>Rhabditida</taxon>
        <taxon>Rhabditina</taxon>
        <taxon>Rhabditomorpha</taxon>
        <taxon>Rhabditoidea</taxon>
        <taxon>Rhabditidae</taxon>
        <taxon>Peloderinae</taxon>
        <taxon>Caenorhabditis</taxon>
    </lineage>
</organism>
<evidence type="ECO:0000313" key="4">
    <source>
        <dbReference type="WBParaSite" id="Csp11.Scaffold629.g11613.t1"/>
    </source>
</evidence>
<reference evidence="4" key="1">
    <citation type="submission" date="2016-11" db="UniProtKB">
        <authorList>
            <consortium name="WormBaseParasite"/>
        </authorList>
    </citation>
    <scope>IDENTIFICATION</scope>
</reference>
<protein>
    <submittedName>
        <fullName evidence="4">GyrI-like domain-containing protein</fullName>
    </submittedName>
</protein>
<dbReference type="eggNOG" id="KOG0206">
    <property type="taxonomic scope" value="Eukaryota"/>
</dbReference>
<dbReference type="Proteomes" id="UP000095282">
    <property type="component" value="Unplaced"/>
</dbReference>
<dbReference type="SUPFAM" id="SSF55136">
    <property type="entry name" value="Probable bacterial effector-binding domain"/>
    <property type="match status" value="1"/>
</dbReference>
<accession>A0A1I7TTG4</accession>
<dbReference type="InterPro" id="IPR011256">
    <property type="entry name" value="Reg_factor_effector_dom_sf"/>
</dbReference>
<dbReference type="STRING" id="1561998.A0A1I7TTG4"/>
<sequence>MFELAFIAILLAAAVYIFLTLRKNGFFVTVEPSVTTAPKNLEKPLAVYYKYHLGPYQNVMEIIGQAKQLLSSSPAPSTFFGIYYDNPETTDSHFLQSAVGVVFGADGKDFHDEKYAKDLVENGFEKLVLPKVERAVQAVQPSTGGSLSFLALIWFTYSTIRKYISENKLETTYAVEFYSDSDIHVIFPLDDVNEFLVKDYQTIDKLESDAAKKRFDSSEEDSESEPEGTEEPEGDEKDE</sequence>
<evidence type="ECO:0000256" key="1">
    <source>
        <dbReference type="SAM" id="MobiDB-lite"/>
    </source>
</evidence>
<evidence type="ECO:0000259" key="2">
    <source>
        <dbReference type="Pfam" id="PF06445"/>
    </source>
</evidence>